<name>A0ABD3AP53_9GENT</name>
<dbReference type="Proteomes" id="UP001630127">
    <property type="component" value="Unassembled WGS sequence"/>
</dbReference>
<sequence>MSKRVSGKEALDLCLVDAKAPTDMILSSYHVVMKEVNDKSLSDGIARVKGKMCNLARAARNNVLLAVPALCYKQLSEVHNADCLSSFSENGIATEFEMS</sequence>
<accession>A0ABD3AP53</accession>
<organism evidence="1 2">
    <name type="scientific">Cinchona calisaya</name>
    <dbReference type="NCBI Taxonomy" id="153742"/>
    <lineage>
        <taxon>Eukaryota</taxon>
        <taxon>Viridiplantae</taxon>
        <taxon>Streptophyta</taxon>
        <taxon>Embryophyta</taxon>
        <taxon>Tracheophyta</taxon>
        <taxon>Spermatophyta</taxon>
        <taxon>Magnoliopsida</taxon>
        <taxon>eudicotyledons</taxon>
        <taxon>Gunneridae</taxon>
        <taxon>Pentapetalae</taxon>
        <taxon>asterids</taxon>
        <taxon>lamiids</taxon>
        <taxon>Gentianales</taxon>
        <taxon>Rubiaceae</taxon>
        <taxon>Cinchonoideae</taxon>
        <taxon>Cinchoneae</taxon>
        <taxon>Cinchona</taxon>
    </lineage>
</organism>
<evidence type="ECO:0000313" key="1">
    <source>
        <dbReference type="EMBL" id="KAL3532973.1"/>
    </source>
</evidence>
<proteinExistence type="predicted"/>
<reference evidence="1 2" key="1">
    <citation type="submission" date="2024-11" db="EMBL/GenBank/DDBJ databases">
        <title>A near-complete genome assembly of Cinchona calisaya.</title>
        <authorList>
            <person name="Lian D.C."/>
            <person name="Zhao X.W."/>
            <person name="Wei L."/>
        </authorList>
    </citation>
    <scope>NUCLEOTIDE SEQUENCE [LARGE SCALE GENOMIC DNA]</scope>
    <source>
        <tissue evidence="1">Nenye</tissue>
    </source>
</reference>
<evidence type="ECO:0000313" key="2">
    <source>
        <dbReference type="Proteomes" id="UP001630127"/>
    </source>
</evidence>
<protein>
    <submittedName>
        <fullName evidence="1">Uncharacterized protein</fullName>
    </submittedName>
</protein>
<keyword evidence="2" id="KW-1185">Reference proteome</keyword>
<gene>
    <name evidence="1" type="ORF">ACH5RR_006494</name>
</gene>
<comment type="caution">
    <text evidence="1">The sequence shown here is derived from an EMBL/GenBank/DDBJ whole genome shotgun (WGS) entry which is preliminary data.</text>
</comment>
<dbReference type="AlphaFoldDB" id="A0ABD3AP53"/>
<dbReference type="EMBL" id="JBJUIK010000003">
    <property type="protein sequence ID" value="KAL3532973.1"/>
    <property type="molecule type" value="Genomic_DNA"/>
</dbReference>